<comment type="caution">
    <text evidence="1">The sequence shown here is derived from an EMBL/GenBank/DDBJ whole genome shotgun (WGS) entry which is preliminary data.</text>
</comment>
<keyword evidence="2" id="KW-1185">Reference proteome</keyword>
<name>A0ACC5RE79_9HYPH</name>
<sequence>MAERSTISSQRRKALFVLLTPITLLLGAFFLIPLGIMVVYSFLEPGLYGGVVWSFYPYNYGRIFGWPLGGGEEFEPLYIQIILNSLYYAALTVIVTLVVCYPVAFWVSRMGPLAKNIVLFAITLPFFANLLVRIYAWLLLLRPTGAVNTALLSLGIIDQPLNMIFTEFAVIVGLVYVLTPFMFLPIYASVERLDWSLVQASQDLGATPFQTFRRVILPLTAPGIAGGCVIVFIPALGNFIVPSFLGGSKVQMTGNVIERQFLQARNWPFGSTLAMIVMASVLLLVLAYTLWMRRAANNERLAGAGHV</sequence>
<dbReference type="Proteomes" id="UP000616151">
    <property type="component" value="Unassembled WGS sequence"/>
</dbReference>
<dbReference type="EMBL" id="JAENHL010000008">
    <property type="protein sequence ID" value="MBK1870698.1"/>
    <property type="molecule type" value="Genomic_DNA"/>
</dbReference>
<accession>A0ACC5RE79</accession>
<evidence type="ECO:0000313" key="2">
    <source>
        <dbReference type="Proteomes" id="UP000616151"/>
    </source>
</evidence>
<gene>
    <name evidence="1" type="ORF">JHL16_30310</name>
</gene>
<organism evidence="1 2">
    <name type="scientific">Taklimakanibacter albus</name>
    <dbReference type="NCBI Taxonomy" id="2800327"/>
    <lineage>
        <taxon>Bacteria</taxon>
        <taxon>Pseudomonadati</taxon>
        <taxon>Pseudomonadota</taxon>
        <taxon>Alphaproteobacteria</taxon>
        <taxon>Hyphomicrobiales</taxon>
        <taxon>Aestuariivirgaceae</taxon>
        <taxon>Taklimakanibacter</taxon>
    </lineage>
</organism>
<evidence type="ECO:0000313" key="1">
    <source>
        <dbReference type="EMBL" id="MBK1870698.1"/>
    </source>
</evidence>
<protein>
    <submittedName>
        <fullName evidence="1">ABC transporter permease</fullName>
    </submittedName>
</protein>
<proteinExistence type="predicted"/>
<reference evidence="1" key="1">
    <citation type="submission" date="2021-01" db="EMBL/GenBank/DDBJ databases">
        <authorList>
            <person name="Sun Q."/>
        </authorList>
    </citation>
    <scope>NUCLEOTIDE SEQUENCE</scope>
    <source>
        <strain evidence="1">YIM B02566</strain>
    </source>
</reference>